<dbReference type="Gene3D" id="3.40.50.1820">
    <property type="entry name" value="alpha/beta hydrolase"/>
    <property type="match status" value="1"/>
</dbReference>
<dbReference type="Pfam" id="PF20434">
    <property type="entry name" value="BD-FAE"/>
    <property type="match status" value="1"/>
</dbReference>
<keyword evidence="4" id="KW-1185">Reference proteome</keyword>
<accession>A0A5C6RUI6</accession>
<dbReference type="InterPro" id="IPR029058">
    <property type="entry name" value="AB_hydrolase_fold"/>
</dbReference>
<keyword evidence="1 3" id="KW-0378">Hydrolase</keyword>
<dbReference type="AlphaFoldDB" id="A0A5C6RUI6"/>
<dbReference type="SUPFAM" id="SSF53474">
    <property type="entry name" value="alpha/beta-Hydrolases"/>
    <property type="match status" value="1"/>
</dbReference>
<dbReference type="PANTHER" id="PTHR48081">
    <property type="entry name" value="AB HYDROLASE SUPERFAMILY PROTEIN C4A8.06C"/>
    <property type="match status" value="1"/>
</dbReference>
<dbReference type="InterPro" id="IPR050300">
    <property type="entry name" value="GDXG_lipolytic_enzyme"/>
</dbReference>
<dbReference type="InterPro" id="IPR049492">
    <property type="entry name" value="BD-FAE-like_dom"/>
</dbReference>
<dbReference type="GO" id="GO:0016787">
    <property type="term" value="F:hydrolase activity"/>
    <property type="evidence" value="ECO:0007669"/>
    <property type="project" value="UniProtKB-KW"/>
</dbReference>
<dbReference type="OrthoDB" id="9771666at2"/>
<comment type="caution">
    <text evidence="3">The sequence shown here is derived from an EMBL/GenBank/DDBJ whole genome shotgun (WGS) entry which is preliminary data.</text>
</comment>
<gene>
    <name evidence="3" type="ORF">FQV27_16560</name>
</gene>
<organism evidence="3 4">
    <name type="scientific">Paracoccus aurantiacus</name>
    <dbReference type="NCBI Taxonomy" id="2599412"/>
    <lineage>
        <taxon>Bacteria</taxon>
        <taxon>Pseudomonadati</taxon>
        <taxon>Pseudomonadota</taxon>
        <taxon>Alphaproteobacteria</taxon>
        <taxon>Rhodobacterales</taxon>
        <taxon>Paracoccaceae</taxon>
        <taxon>Paracoccus</taxon>
    </lineage>
</organism>
<evidence type="ECO:0000313" key="4">
    <source>
        <dbReference type="Proteomes" id="UP000321562"/>
    </source>
</evidence>
<reference evidence="3 4" key="1">
    <citation type="submission" date="2019-08" db="EMBL/GenBank/DDBJ databases">
        <authorList>
            <person name="Ye J."/>
        </authorList>
    </citation>
    <scope>NUCLEOTIDE SEQUENCE [LARGE SCALE GENOMIC DNA]</scope>
    <source>
        <strain evidence="3 4">TK008</strain>
    </source>
</reference>
<evidence type="ECO:0000259" key="2">
    <source>
        <dbReference type="Pfam" id="PF20434"/>
    </source>
</evidence>
<sequence length="305" mass="32394">MNAMTSTTPSATLMGEDTIADLLRHPALQGFAEHLLPWADRNYDQSMPLSQLGQLLPYHSEVRPDALLSGINRVIADAGSGKPVFHDIYSAEERRANPSLEEVGLFFFAADPGAPFAIIAPGGGFTYVGAIHEGFPCAQEINAKGLNAFVLTYRTGQGGQIATQDMARAVDYVMDHATELQVATEGYSLWGSSAGARMAAYIGSHGPDAFGARSTARPAAVIIAYTSHNDTGRKEPPTYIVVGGRDGIAPPRNMQARAARLRDMGAEVAMTVFPNLGHGFGTGAGTEAAGWVGDAVRFWKEQVAQ</sequence>
<dbReference type="Proteomes" id="UP000321562">
    <property type="component" value="Unassembled WGS sequence"/>
</dbReference>
<dbReference type="EMBL" id="VOPL01000009">
    <property type="protein sequence ID" value="TXB65664.1"/>
    <property type="molecule type" value="Genomic_DNA"/>
</dbReference>
<evidence type="ECO:0000313" key="3">
    <source>
        <dbReference type="EMBL" id="TXB65664.1"/>
    </source>
</evidence>
<dbReference type="PANTHER" id="PTHR48081:SF6">
    <property type="entry name" value="PEPTIDASE S9 PROLYL OLIGOPEPTIDASE CATALYTIC DOMAIN-CONTAINING PROTEIN"/>
    <property type="match status" value="1"/>
</dbReference>
<protein>
    <submittedName>
        <fullName evidence="3">Alpha/beta hydrolase</fullName>
    </submittedName>
</protein>
<proteinExistence type="predicted"/>
<evidence type="ECO:0000256" key="1">
    <source>
        <dbReference type="ARBA" id="ARBA00022801"/>
    </source>
</evidence>
<dbReference type="RefSeq" id="WP_147100716.1">
    <property type="nucleotide sequence ID" value="NZ_JBHUFH010000037.1"/>
</dbReference>
<feature type="domain" description="BD-FAE-like" evidence="2">
    <location>
        <begin position="137"/>
        <end position="205"/>
    </location>
</feature>
<name>A0A5C6RUI6_9RHOB</name>